<protein>
    <recommendedName>
        <fullName evidence="1">Pyridoxamine 5'-phosphate oxidase N-terminal domain-containing protein</fullName>
    </recommendedName>
</protein>
<dbReference type="InterPro" id="IPR011576">
    <property type="entry name" value="Pyridox_Oxase_N"/>
</dbReference>
<dbReference type="SUPFAM" id="SSF50475">
    <property type="entry name" value="FMN-binding split barrel"/>
    <property type="match status" value="1"/>
</dbReference>
<dbReference type="PANTHER" id="PTHR39336:SF1">
    <property type="entry name" value="PYRIDOXAMINE PHOSPHATE OXIDASE FAMILY PROTEIN (AFU_ORTHOLOGUE AFUA_6G11440)"/>
    <property type="match status" value="1"/>
</dbReference>
<name>A0A382DSI3_9ZZZZ</name>
<dbReference type="EMBL" id="UINC01040538">
    <property type="protein sequence ID" value="SVB40557.1"/>
    <property type="molecule type" value="Genomic_DNA"/>
</dbReference>
<feature type="domain" description="Pyridoxamine 5'-phosphate oxidase N-terminal" evidence="1">
    <location>
        <begin position="13"/>
        <end position="128"/>
    </location>
</feature>
<gene>
    <name evidence="2" type="ORF">METZ01_LOCUS193411</name>
</gene>
<sequence length="128" mass="14972">MAEFFDRLTKYHISFIKKQYMFFVGSVGVEDRVNVSPKGMDTLRVLGPNQIVWLSYTGSGNETAAHVVENRRMTLMFCSFDKQPLIMRIYGSARLVYPRHSDRWQQHMTRFGHQTGTRQFFELDIATV</sequence>
<dbReference type="Gene3D" id="2.30.110.10">
    <property type="entry name" value="Electron Transport, Fmn-binding Protein, Chain A"/>
    <property type="match status" value="1"/>
</dbReference>
<dbReference type="InterPro" id="IPR012349">
    <property type="entry name" value="Split_barrel_FMN-bd"/>
</dbReference>
<proteinExistence type="predicted"/>
<dbReference type="AlphaFoldDB" id="A0A382DSI3"/>
<reference evidence="2" key="1">
    <citation type="submission" date="2018-05" db="EMBL/GenBank/DDBJ databases">
        <authorList>
            <person name="Lanie J.A."/>
            <person name="Ng W.-L."/>
            <person name="Kazmierczak K.M."/>
            <person name="Andrzejewski T.M."/>
            <person name="Davidsen T.M."/>
            <person name="Wayne K.J."/>
            <person name="Tettelin H."/>
            <person name="Glass J.I."/>
            <person name="Rusch D."/>
            <person name="Podicherti R."/>
            <person name="Tsui H.-C.T."/>
            <person name="Winkler M.E."/>
        </authorList>
    </citation>
    <scope>NUCLEOTIDE SEQUENCE</scope>
</reference>
<evidence type="ECO:0000259" key="1">
    <source>
        <dbReference type="Pfam" id="PF01243"/>
    </source>
</evidence>
<accession>A0A382DSI3</accession>
<dbReference type="PANTHER" id="PTHR39336">
    <property type="entry name" value="PYRIDOXAMINE PHOSPHATE OXIDASE FAMILY PROTEIN (AFU_ORTHOLOGUE AFUA_6G11440)"/>
    <property type="match status" value="1"/>
</dbReference>
<evidence type="ECO:0000313" key="2">
    <source>
        <dbReference type="EMBL" id="SVB40557.1"/>
    </source>
</evidence>
<organism evidence="2">
    <name type="scientific">marine metagenome</name>
    <dbReference type="NCBI Taxonomy" id="408172"/>
    <lineage>
        <taxon>unclassified sequences</taxon>
        <taxon>metagenomes</taxon>
        <taxon>ecological metagenomes</taxon>
    </lineage>
</organism>
<dbReference type="Pfam" id="PF01243">
    <property type="entry name" value="PNPOx_N"/>
    <property type="match status" value="1"/>
</dbReference>